<feature type="compositionally biased region" description="Low complexity" evidence="1">
    <location>
        <begin position="332"/>
        <end position="341"/>
    </location>
</feature>
<evidence type="ECO:0000313" key="3">
    <source>
        <dbReference type="RefSeq" id="XP_053752131.1"/>
    </source>
</evidence>
<feature type="compositionally biased region" description="Pro residues" evidence="1">
    <location>
        <begin position="359"/>
        <end position="379"/>
    </location>
</feature>
<name>A0A9W2V0P2_PANPR</name>
<sequence length="550" mass="58944">MKTASRGGNDKGREQTMGKKPGCWEIFSRIGRDLNIFTGHLLLEPSQYVKKPSRLLERPHAGIPASSPAKVPDSSRHQLLDVPVVEGEVLCEDCTRLNTYSSAPMTLSTSSARWADVDDVTAHLLLPVWWLNPYLQALRLWVDRGWRKVIVIHFCGKLSESKDRSRFANFVKCLMQVGVQHIVLKNDAFALRTLQRPERVPPSLACGAWLAAPGDICASREDFGLLRVWGAGPGGWEGRRSWSEVLQPRAGRGERRPRPAPGALHPGWGGRRAAADLPSPRRPARPRLRPERGLPSASRRPTPPLAPAPPPCSRRGGRNSAGERGRGSVPWRAGQGRAAGGRALPRAAALLFPLRGSSSPPPSPPPPPDPPAQLPAPPVPRLPCTPAPCPLPTLRLPCFFPQAPPLRSSLLPSNVSLLSCPGAPSCSLFALTPPSSPILFPSFPPYHLLQIPSSPPPLSPARLSSSHSVPPARPFSLLPPPLPLGSLFPPVFLLWTPPPSSPLPLSPALLPSFLPGSSSRSAELPRGCYGGARGCLRPGGSCPGALGTEL</sequence>
<feature type="region of interest" description="Disordered" evidence="1">
    <location>
        <begin position="247"/>
        <end position="341"/>
    </location>
</feature>
<evidence type="ECO:0000256" key="1">
    <source>
        <dbReference type="SAM" id="MobiDB-lite"/>
    </source>
</evidence>
<dbReference type="AlphaFoldDB" id="A0A9W2V0P2"/>
<proteinExistence type="predicted"/>
<reference evidence="3" key="1">
    <citation type="submission" date="2025-08" db="UniProtKB">
        <authorList>
            <consortium name="RefSeq"/>
        </authorList>
    </citation>
    <scope>IDENTIFICATION</scope>
    <source>
        <tissue evidence="3">Whole blood</tissue>
    </source>
</reference>
<accession>A0A9W2V0P2</accession>
<dbReference type="RefSeq" id="XP_053752131.1">
    <property type="nucleotide sequence ID" value="XM_053896156.1"/>
</dbReference>
<dbReference type="Proteomes" id="UP001165780">
    <property type="component" value="Unplaced"/>
</dbReference>
<gene>
    <name evidence="3" type="primary">LOC128775278</name>
</gene>
<evidence type="ECO:0000313" key="2">
    <source>
        <dbReference type="Proteomes" id="UP001165780"/>
    </source>
</evidence>
<keyword evidence="2" id="KW-1185">Reference proteome</keyword>
<organism evidence="2 3">
    <name type="scientific">Panthera pardus</name>
    <name type="common">Leopard</name>
    <name type="synonym">Felis pardus</name>
    <dbReference type="NCBI Taxonomy" id="9691"/>
    <lineage>
        <taxon>Eukaryota</taxon>
        <taxon>Metazoa</taxon>
        <taxon>Chordata</taxon>
        <taxon>Craniata</taxon>
        <taxon>Vertebrata</taxon>
        <taxon>Euteleostomi</taxon>
        <taxon>Mammalia</taxon>
        <taxon>Eutheria</taxon>
        <taxon>Laurasiatheria</taxon>
        <taxon>Carnivora</taxon>
        <taxon>Feliformia</taxon>
        <taxon>Felidae</taxon>
        <taxon>Pantherinae</taxon>
        <taxon>Panthera</taxon>
    </lineage>
</organism>
<dbReference type="GeneID" id="128775278"/>
<feature type="compositionally biased region" description="Pro residues" evidence="1">
    <location>
        <begin position="301"/>
        <end position="312"/>
    </location>
</feature>
<feature type="region of interest" description="Disordered" evidence="1">
    <location>
        <begin position="353"/>
        <end position="379"/>
    </location>
</feature>
<protein>
    <submittedName>
        <fullName evidence="3">Proline-rich protein 36-like</fullName>
    </submittedName>
</protein>